<dbReference type="Proteomes" id="UP000051063">
    <property type="component" value="Unassembled WGS sequence"/>
</dbReference>
<evidence type="ECO:0000313" key="2">
    <source>
        <dbReference type="Proteomes" id="UP000051063"/>
    </source>
</evidence>
<reference evidence="1 2" key="1">
    <citation type="submission" date="2015-09" db="EMBL/GenBank/DDBJ databases">
        <title>Genome sequencing project for genomic taxonomy and phylogenomics of Bacillus-like bacteria.</title>
        <authorList>
            <person name="Liu B."/>
            <person name="Wang J."/>
            <person name="Zhu Y."/>
            <person name="Liu G."/>
            <person name="Chen Q."/>
            <person name="Chen Z."/>
            <person name="Lan J."/>
            <person name="Che J."/>
            <person name="Ge C."/>
            <person name="Shi H."/>
            <person name="Pan Z."/>
            <person name="Liu X."/>
        </authorList>
    </citation>
    <scope>NUCLEOTIDE SEQUENCE [LARGE SCALE GENOMIC DNA]</scope>
    <source>
        <strain evidence="1 2">DSM 8552</strain>
    </source>
</reference>
<keyword evidence="2" id="KW-1185">Reference proteome</keyword>
<dbReference type="EMBL" id="LJJB01000013">
    <property type="protein sequence ID" value="KQL43972.1"/>
    <property type="molecule type" value="Genomic_DNA"/>
</dbReference>
<organism evidence="1 2">
    <name type="scientific">Brevibacillus choshinensis</name>
    <dbReference type="NCBI Taxonomy" id="54911"/>
    <lineage>
        <taxon>Bacteria</taxon>
        <taxon>Bacillati</taxon>
        <taxon>Bacillota</taxon>
        <taxon>Bacilli</taxon>
        <taxon>Bacillales</taxon>
        <taxon>Paenibacillaceae</taxon>
        <taxon>Brevibacillus</taxon>
    </lineage>
</organism>
<comment type="caution">
    <text evidence="1">The sequence shown here is derived from an EMBL/GenBank/DDBJ whole genome shotgun (WGS) entry which is preliminary data.</text>
</comment>
<protein>
    <submittedName>
        <fullName evidence="1">Uncharacterized protein</fullName>
    </submittedName>
</protein>
<sequence>MDRKTDLQKRPPSRFFRRGAFGQAGNVPHVFDIRSTAVTFVLSMQAALTFLHVEEHFHGYGDTETIVCLMSSVTGNGGLLGAIFMKKCLRTSG</sequence>
<proteinExistence type="predicted"/>
<name>A0ABR5N0E7_BRECH</name>
<evidence type="ECO:0000313" key="1">
    <source>
        <dbReference type="EMBL" id="KQL43972.1"/>
    </source>
</evidence>
<gene>
    <name evidence="1" type="ORF">AN963_21215</name>
</gene>
<accession>A0ABR5N0E7</accession>